<dbReference type="CDD" id="cd00158">
    <property type="entry name" value="RHOD"/>
    <property type="match status" value="1"/>
</dbReference>
<evidence type="ECO:0000313" key="5">
    <source>
        <dbReference type="Proteomes" id="UP000253273"/>
    </source>
</evidence>
<evidence type="ECO:0000259" key="1">
    <source>
        <dbReference type="PROSITE" id="PS50206"/>
    </source>
</evidence>
<dbReference type="EMBL" id="CP031148">
    <property type="protein sequence ID" value="AXG09332.1"/>
    <property type="molecule type" value="Genomic_DNA"/>
</dbReference>
<dbReference type="Gene3D" id="3.40.250.10">
    <property type="entry name" value="Rhodanese-like domain"/>
    <property type="match status" value="1"/>
</dbReference>
<keyword evidence="5" id="KW-1185">Reference proteome</keyword>
<dbReference type="OrthoDB" id="135517at2157"/>
<dbReference type="Proteomes" id="UP000252985">
    <property type="component" value="Chromosome"/>
</dbReference>
<dbReference type="SMART" id="SM00450">
    <property type="entry name" value="RHOD"/>
    <property type="match status" value="1"/>
</dbReference>
<dbReference type="EMBL" id="CP031150">
    <property type="protein sequence ID" value="AXG05985.1"/>
    <property type="molecule type" value="Genomic_DNA"/>
</dbReference>
<organism evidence="2 5">
    <name type="scientific">Haloplanus rubicundus</name>
    <dbReference type="NCBI Taxonomy" id="1547898"/>
    <lineage>
        <taxon>Archaea</taxon>
        <taxon>Methanobacteriati</taxon>
        <taxon>Methanobacteriota</taxon>
        <taxon>Stenosarchaea group</taxon>
        <taxon>Halobacteria</taxon>
        <taxon>Halobacteriales</taxon>
        <taxon>Haloferacaceae</taxon>
        <taxon>Haloplanus</taxon>
    </lineage>
</organism>
<evidence type="ECO:0000313" key="3">
    <source>
        <dbReference type="EMBL" id="AXG09332.1"/>
    </source>
</evidence>
<accession>A0A345EAW0</accession>
<reference evidence="3 4" key="1">
    <citation type="submission" date="2018-07" db="EMBL/GenBank/DDBJ databases">
        <title>Genome sequences of Haloplanus sp. CBA1112.</title>
        <authorList>
            <person name="Kim Y.B."/>
            <person name="Roh S.W."/>
        </authorList>
    </citation>
    <scope>NUCLEOTIDE SEQUENCE [LARGE SCALE GENOMIC DNA]</scope>
    <source>
        <strain evidence="3 4">CBA1112</strain>
    </source>
</reference>
<dbReference type="InterPro" id="IPR050229">
    <property type="entry name" value="GlpE_sulfurtransferase"/>
</dbReference>
<dbReference type="Pfam" id="PF00581">
    <property type="entry name" value="Rhodanese"/>
    <property type="match status" value="1"/>
</dbReference>
<dbReference type="SUPFAM" id="SSF52821">
    <property type="entry name" value="Rhodanese/Cell cycle control phosphatase"/>
    <property type="match status" value="1"/>
</dbReference>
<evidence type="ECO:0000313" key="4">
    <source>
        <dbReference type="Proteomes" id="UP000252985"/>
    </source>
</evidence>
<dbReference type="InterPro" id="IPR036873">
    <property type="entry name" value="Rhodanese-like_dom_sf"/>
</dbReference>
<proteinExistence type="predicted"/>
<sequence length="117" mass="12520">MDGEISVEEVEALLDDEDRPRIVDIRSPGEFARGHIPGSENVPFGELPNRVEEFADADHIVTVCPHGKASVQAARLIGSYEGTKDARVESMAGGLDAWGGDLEAEAEDDGEAPESPF</sequence>
<dbReference type="Proteomes" id="UP000253273">
    <property type="component" value="Chromosome"/>
</dbReference>
<name>A0A345E1B3_9EURY</name>
<dbReference type="PANTHER" id="PTHR43031:SF17">
    <property type="entry name" value="SULFURTRANSFERASE YTWF-RELATED"/>
    <property type="match status" value="1"/>
</dbReference>
<dbReference type="PROSITE" id="PS50206">
    <property type="entry name" value="RHODANESE_3"/>
    <property type="match status" value="1"/>
</dbReference>
<dbReference type="PANTHER" id="PTHR43031">
    <property type="entry name" value="FAD-DEPENDENT OXIDOREDUCTASE"/>
    <property type="match status" value="1"/>
</dbReference>
<dbReference type="GeneID" id="37286374"/>
<dbReference type="RefSeq" id="WP_114585131.1">
    <property type="nucleotide sequence ID" value="NZ_CP031148.1"/>
</dbReference>
<dbReference type="AlphaFoldDB" id="A0A345E1B3"/>
<dbReference type="KEGG" id="haj:DU500_05750"/>
<gene>
    <name evidence="3" type="ORF">DU484_05310</name>
    <name evidence="2" type="ORF">DU500_05750</name>
</gene>
<reference evidence="2 5" key="2">
    <citation type="submission" date="2018-07" db="EMBL/GenBank/DDBJ databases">
        <title>Genome sequences of Haloplanus sp. CBA1113.</title>
        <authorList>
            <person name="Kim Y.B."/>
            <person name="Roh S.W."/>
        </authorList>
    </citation>
    <scope>NUCLEOTIDE SEQUENCE [LARGE SCALE GENOMIC DNA]</scope>
    <source>
        <strain evidence="2 5">CBA1113</strain>
    </source>
</reference>
<dbReference type="KEGG" id="haq:DU484_05310"/>
<feature type="domain" description="Rhodanese" evidence="1">
    <location>
        <begin position="16"/>
        <end position="104"/>
    </location>
</feature>
<accession>A0A345E1B3</accession>
<dbReference type="InterPro" id="IPR001763">
    <property type="entry name" value="Rhodanese-like_dom"/>
</dbReference>
<evidence type="ECO:0000313" key="2">
    <source>
        <dbReference type="EMBL" id="AXG05985.1"/>
    </source>
</evidence>
<protein>
    <submittedName>
        <fullName evidence="2">Rhodanese-like domain-containing protein</fullName>
    </submittedName>
</protein>